<dbReference type="CDD" id="cd14774">
    <property type="entry name" value="TrHb2_HGbIV-like_O"/>
    <property type="match status" value="1"/>
</dbReference>
<evidence type="ECO:0000313" key="7">
    <source>
        <dbReference type="Proteomes" id="UP001447842"/>
    </source>
</evidence>
<evidence type="ECO:0000256" key="2">
    <source>
        <dbReference type="ARBA" id="ARBA00022617"/>
    </source>
</evidence>
<organism evidence="6 7">
    <name type="scientific">Sulfurimonas diazotrophicus</name>
    <dbReference type="NCBI Taxonomy" id="3131939"/>
    <lineage>
        <taxon>Bacteria</taxon>
        <taxon>Pseudomonadati</taxon>
        <taxon>Campylobacterota</taxon>
        <taxon>Epsilonproteobacteria</taxon>
        <taxon>Campylobacterales</taxon>
        <taxon>Sulfurimonadaceae</taxon>
        <taxon>Sulfurimonas</taxon>
    </lineage>
</organism>
<dbReference type="Pfam" id="PF01152">
    <property type="entry name" value="Bac_globin"/>
    <property type="match status" value="1"/>
</dbReference>
<dbReference type="Proteomes" id="UP001447842">
    <property type="component" value="Chromosome"/>
</dbReference>
<dbReference type="InterPro" id="IPR009050">
    <property type="entry name" value="Globin-like_sf"/>
</dbReference>
<dbReference type="InterPro" id="IPR001486">
    <property type="entry name" value="Hemoglobin_trunc"/>
</dbReference>
<evidence type="ECO:0000313" key="6">
    <source>
        <dbReference type="EMBL" id="XAU16377.1"/>
    </source>
</evidence>
<sequence length="149" mass="17380">MLNLEIIPGQLGVRPPVTKPHPGFYQQVGEARFRKLVDDHYELIRDSDIAFLFPVNDEDDFQQAKTNAADFFIQICGGPDYFNQHRGEPRMVGRHAPFRIDEAARRRWLEFYAQLLPQLVEEGIDEAYVQSFWDYINVFSTWMINTPSA</sequence>
<dbReference type="SUPFAM" id="SSF46458">
    <property type="entry name" value="Globin-like"/>
    <property type="match status" value="1"/>
</dbReference>
<comment type="similarity">
    <text evidence="5">Belongs to the truncated hemoglobin family. Group II subfamily.</text>
</comment>
<evidence type="ECO:0000256" key="4">
    <source>
        <dbReference type="ARBA" id="ARBA00023004"/>
    </source>
</evidence>
<evidence type="ECO:0000256" key="1">
    <source>
        <dbReference type="ARBA" id="ARBA00022448"/>
    </source>
</evidence>
<keyword evidence="1" id="KW-0813">Transport</keyword>
<keyword evidence="3" id="KW-0479">Metal-binding</keyword>
<gene>
    <name evidence="6" type="ORF">WCY31_11505</name>
</gene>
<keyword evidence="4" id="KW-0408">Iron</keyword>
<reference evidence="6 7" key="1">
    <citation type="submission" date="2024-03" db="EMBL/GenBank/DDBJ databases">
        <title>Sulfurimonas sp. HSL3-1.</title>
        <authorList>
            <person name="Wang S."/>
        </authorList>
    </citation>
    <scope>NUCLEOTIDE SEQUENCE [LARGE SCALE GENOMIC DNA]</scope>
    <source>
        <strain evidence="6 7">HSL3-1</strain>
    </source>
</reference>
<evidence type="ECO:0000256" key="5">
    <source>
        <dbReference type="ARBA" id="ARBA00034496"/>
    </source>
</evidence>
<proteinExistence type="inferred from homology"/>
<protein>
    <submittedName>
        <fullName evidence="6">Globin</fullName>
    </submittedName>
</protein>
<dbReference type="InterPro" id="IPR044203">
    <property type="entry name" value="GlbO/GLB3-like"/>
</dbReference>
<dbReference type="RefSeq" id="WP_345973793.1">
    <property type="nucleotide sequence ID" value="NZ_CP147920.1"/>
</dbReference>
<accession>A0ABZ3HDB4</accession>
<dbReference type="PANTHER" id="PTHR47366">
    <property type="entry name" value="TWO-ON-TWO HEMOGLOBIN-3"/>
    <property type="match status" value="1"/>
</dbReference>
<dbReference type="PANTHER" id="PTHR47366:SF1">
    <property type="entry name" value="TWO-ON-TWO HEMOGLOBIN-3"/>
    <property type="match status" value="1"/>
</dbReference>
<dbReference type="EMBL" id="CP147920">
    <property type="protein sequence ID" value="XAU16377.1"/>
    <property type="molecule type" value="Genomic_DNA"/>
</dbReference>
<name>A0ABZ3HDB4_9BACT</name>
<keyword evidence="7" id="KW-1185">Reference proteome</keyword>
<evidence type="ECO:0000256" key="3">
    <source>
        <dbReference type="ARBA" id="ARBA00022723"/>
    </source>
</evidence>
<keyword evidence="2" id="KW-0349">Heme</keyword>
<dbReference type="Gene3D" id="1.10.490.10">
    <property type="entry name" value="Globins"/>
    <property type="match status" value="1"/>
</dbReference>
<dbReference type="InterPro" id="IPR012292">
    <property type="entry name" value="Globin/Proto"/>
</dbReference>